<dbReference type="EMBL" id="GIIL01006527">
    <property type="protein sequence ID" value="NOV50253.1"/>
    <property type="molecule type" value="Transcribed_RNA"/>
</dbReference>
<reference evidence="2" key="1">
    <citation type="submission" date="2020-03" db="EMBL/GenBank/DDBJ databases">
        <title>Transcriptomic Profiling of the Digestive Tract of the Rat Flea, Xenopsylla cheopis, Following Blood Feeding and Infection with Yersinia pestis.</title>
        <authorList>
            <person name="Bland D.M."/>
            <person name="Martens C.A."/>
            <person name="Virtaneva K."/>
            <person name="Kanakabandi K."/>
            <person name="Long D."/>
            <person name="Rosenke R."/>
            <person name="Saturday G.A."/>
            <person name="Hoyt F.H."/>
            <person name="Bruno D.P."/>
            <person name="Ribeiro J.M.C."/>
            <person name="Hinnebusch J."/>
        </authorList>
    </citation>
    <scope>NUCLEOTIDE SEQUENCE</scope>
</reference>
<dbReference type="GO" id="GO:0003723">
    <property type="term" value="F:RNA binding"/>
    <property type="evidence" value="ECO:0007669"/>
    <property type="project" value="InterPro"/>
</dbReference>
<dbReference type="GO" id="GO:0006368">
    <property type="term" value="P:transcription elongation by RNA polymerase II"/>
    <property type="evidence" value="ECO:0007669"/>
    <property type="project" value="TreeGrafter"/>
</dbReference>
<evidence type="ECO:0000313" key="2">
    <source>
        <dbReference type="EMBL" id="NOV50253.1"/>
    </source>
</evidence>
<proteinExistence type="predicted"/>
<dbReference type="AlphaFoldDB" id="A0A6M2DVW0"/>
<evidence type="ECO:0000256" key="1">
    <source>
        <dbReference type="SAM" id="SignalP"/>
    </source>
</evidence>
<protein>
    <submittedName>
        <fullName evidence="2">Putative secreted protein</fullName>
    </submittedName>
</protein>
<feature type="chain" id="PRO_5026762058" evidence="1">
    <location>
        <begin position="22"/>
        <end position="113"/>
    </location>
</feature>
<feature type="signal peptide" evidence="1">
    <location>
        <begin position="1"/>
        <end position="21"/>
    </location>
</feature>
<dbReference type="GO" id="GO:0016973">
    <property type="term" value="P:poly(A)+ mRNA export from nucleus"/>
    <property type="evidence" value="ECO:0007669"/>
    <property type="project" value="TreeGrafter"/>
</dbReference>
<dbReference type="GO" id="GO:0070390">
    <property type="term" value="C:transcription export complex 2"/>
    <property type="evidence" value="ECO:0007669"/>
    <property type="project" value="TreeGrafter"/>
</dbReference>
<dbReference type="InterPro" id="IPR045114">
    <property type="entry name" value="Csn12-like"/>
</dbReference>
<accession>A0A6M2DVW0</accession>
<dbReference type="GO" id="GO:0003690">
    <property type="term" value="F:double-stranded DNA binding"/>
    <property type="evidence" value="ECO:0007669"/>
    <property type="project" value="InterPro"/>
</dbReference>
<dbReference type="PANTHER" id="PTHR12732:SF0">
    <property type="entry name" value="PCI DOMAIN-CONTAINING PROTEIN 2"/>
    <property type="match status" value="1"/>
</dbReference>
<organism evidence="2">
    <name type="scientific">Xenopsylla cheopis</name>
    <name type="common">Oriental rat flea</name>
    <name type="synonym">Pulex cheopis</name>
    <dbReference type="NCBI Taxonomy" id="163159"/>
    <lineage>
        <taxon>Eukaryota</taxon>
        <taxon>Metazoa</taxon>
        <taxon>Ecdysozoa</taxon>
        <taxon>Arthropoda</taxon>
        <taxon>Hexapoda</taxon>
        <taxon>Insecta</taxon>
        <taxon>Pterygota</taxon>
        <taxon>Neoptera</taxon>
        <taxon>Endopterygota</taxon>
        <taxon>Siphonaptera</taxon>
        <taxon>Pulicidae</taxon>
        <taxon>Xenopsyllinae</taxon>
        <taxon>Xenopsylla</taxon>
    </lineage>
</organism>
<dbReference type="GO" id="GO:0000973">
    <property type="term" value="P:post-transcriptional tethering of RNA polymerase II gene DNA at nuclear periphery"/>
    <property type="evidence" value="ECO:0007669"/>
    <property type="project" value="TreeGrafter"/>
</dbReference>
<keyword evidence="1" id="KW-0732">Signal</keyword>
<name>A0A6M2DVW0_XENCH</name>
<dbReference type="PANTHER" id="PTHR12732">
    <property type="entry name" value="UNCHARACTERIZED PROTEASOME COMPONENT REGION PCI-CONTAINING"/>
    <property type="match status" value="1"/>
</dbReference>
<sequence length="113" mass="12950">MLPVMYAICLDLRLLATRCEAGAPGPLLEKAAECLMGCFRVCAADNRSADKDTKRLGMLLLVNQLFKVYFRINKLHLCKPLIRAIESSSFRDHFPLAQQITYKYFSFIYKIIN</sequence>